<protein>
    <submittedName>
        <fullName evidence="2">Uncharacterized protein LOC142165414</fullName>
    </submittedName>
</protein>
<name>A0AC58S508_TOBAC</name>
<reference evidence="1" key="1">
    <citation type="journal article" date="2014" name="Nat. Commun.">
        <title>The tobacco genome sequence and its comparison with those of tomato and potato.</title>
        <authorList>
            <person name="Sierro N."/>
            <person name="Battey J.N."/>
            <person name="Ouadi S."/>
            <person name="Bakaher N."/>
            <person name="Bovet L."/>
            <person name="Willig A."/>
            <person name="Goepfert S."/>
            <person name="Peitsch M.C."/>
            <person name="Ivanov N.V."/>
        </authorList>
    </citation>
    <scope>NUCLEOTIDE SEQUENCE [LARGE SCALE GENOMIC DNA]</scope>
</reference>
<dbReference type="RefSeq" id="XP_075080076.1">
    <property type="nucleotide sequence ID" value="XM_075223975.1"/>
</dbReference>
<evidence type="ECO:0000313" key="1">
    <source>
        <dbReference type="Proteomes" id="UP000790787"/>
    </source>
</evidence>
<organism evidence="1 2">
    <name type="scientific">Nicotiana tabacum</name>
    <name type="common">Common tobacco</name>
    <dbReference type="NCBI Taxonomy" id="4097"/>
    <lineage>
        <taxon>Eukaryota</taxon>
        <taxon>Viridiplantae</taxon>
        <taxon>Streptophyta</taxon>
        <taxon>Embryophyta</taxon>
        <taxon>Tracheophyta</taxon>
        <taxon>Spermatophyta</taxon>
        <taxon>Magnoliopsida</taxon>
        <taxon>eudicotyledons</taxon>
        <taxon>Gunneridae</taxon>
        <taxon>Pentapetalae</taxon>
        <taxon>asterids</taxon>
        <taxon>lamiids</taxon>
        <taxon>Solanales</taxon>
        <taxon>Solanaceae</taxon>
        <taxon>Nicotianoideae</taxon>
        <taxon>Nicotianeae</taxon>
        <taxon>Nicotiana</taxon>
    </lineage>
</organism>
<keyword evidence="1" id="KW-1185">Reference proteome</keyword>
<evidence type="ECO:0000313" key="2">
    <source>
        <dbReference type="RefSeq" id="XP_075080076.1"/>
    </source>
</evidence>
<accession>A0AC58S508</accession>
<dbReference type="Proteomes" id="UP000790787">
    <property type="component" value="Chromosome 10"/>
</dbReference>
<gene>
    <name evidence="2" type="primary">LOC142165414</name>
</gene>
<sequence>MAAEGRNILVALSIHNKLDFINGTSTKPLPGFPLSSQWQRCNDLVVSWWVNSLSKEISHSVEYSEYAKDIWCELEERYTSYKVRVCNCEGKAVEDEEQKVYQFLMGMNDTYMQTRNNILMKKPLSSVGNVYNILLYDEKHRQPSFPSKVSFEAPKSSLICKYCKKPRHSIDKFYKLHGYPPNFKFNKGPPPHRTTAHVELESYGGSSVPCGSDGPIENK</sequence>
<proteinExistence type="predicted"/>
<reference evidence="2" key="2">
    <citation type="submission" date="2025-08" db="UniProtKB">
        <authorList>
            <consortium name="RefSeq"/>
        </authorList>
    </citation>
    <scope>IDENTIFICATION</scope>
    <source>
        <tissue evidence="2">Leaf</tissue>
    </source>
</reference>